<dbReference type="OrthoDB" id="9804822at2"/>
<dbReference type="Pfam" id="PF01810">
    <property type="entry name" value="LysE"/>
    <property type="match status" value="1"/>
</dbReference>
<reference evidence="6 7" key="1">
    <citation type="submission" date="2014-03" db="EMBL/GenBank/DDBJ databases">
        <title>Genome of Haematobacter massiliensis CCUG 47968.</title>
        <authorList>
            <person name="Wang D."/>
            <person name="Wang G."/>
        </authorList>
    </citation>
    <scope>NUCLEOTIDE SEQUENCE [LARGE SCALE GENOMIC DNA]</scope>
    <source>
        <strain evidence="6 7">CCUG 47968</strain>
    </source>
</reference>
<dbReference type="eggNOG" id="COG1280">
    <property type="taxonomic scope" value="Bacteria"/>
</dbReference>
<comment type="caution">
    <text evidence="6">The sequence shown here is derived from an EMBL/GenBank/DDBJ whole genome shotgun (WGS) entry which is preliminary data.</text>
</comment>
<proteinExistence type="predicted"/>
<dbReference type="RefSeq" id="WP_035713054.1">
    <property type="nucleotide sequence ID" value="NZ_CAMIFG010000012.1"/>
</dbReference>
<keyword evidence="4" id="KW-1133">Transmembrane helix</keyword>
<evidence type="ECO:0000256" key="1">
    <source>
        <dbReference type="ARBA" id="ARBA00004651"/>
    </source>
</evidence>
<keyword evidence="7" id="KW-1185">Reference proteome</keyword>
<dbReference type="PANTHER" id="PTHR30086">
    <property type="entry name" value="ARGININE EXPORTER PROTEIN ARGO"/>
    <property type="match status" value="1"/>
</dbReference>
<name>A0A086XZA2_9RHOB</name>
<dbReference type="InterPro" id="IPR001123">
    <property type="entry name" value="LeuE-type"/>
</dbReference>
<keyword evidence="5" id="KW-0472">Membrane</keyword>
<accession>A0A086XZA2</accession>
<dbReference type="PANTHER" id="PTHR30086:SF20">
    <property type="entry name" value="ARGININE EXPORTER PROTEIN ARGO-RELATED"/>
    <property type="match status" value="1"/>
</dbReference>
<dbReference type="GO" id="GO:0015171">
    <property type="term" value="F:amino acid transmembrane transporter activity"/>
    <property type="evidence" value="ECO:0007669"/>
    <property type="project" value="TreeGrafter"/>
</dbReference>
<keyword evidence="3" id="KW-0812">Transmembrane</keyword>
<keyword evidence="2" id="KW-1003">Cell membrane</keyword>
<dbReference type="Proteomes" id="UP000028826">
    <property type="component" value="Unassembled WGS sequence"/>
</dbReference>
<sequence>MTLAAFFAVWFVHLLAAISPGPAVLMAARVGLTEGARRGAWLAIGLGLGAVFWAMAALFGLVMLFRLAPSLLWALKIGGAAYLIWLAVKMWRHAGDPADMKITPATASDGDARPRSPLSAVWLGLATQLANPKPAVFFGAVFVSTIPRGASAVSLALVLIAVFLNEALWNAFVARIFSLDRVQRGYAGLKPVIDRTFGAFLAALGIKIAAT</sequence>
<evidence type="ECO:0000313" key="7">
    <source>
        <dbReference type="Proteomes" id="UP000028826"/>
    </source>
</evidence>
<dbReference type="GO" id="GO:0005886">
    <property type="term" value="C:plasma membrane"/>
    <property type="evidence" value="ECO:0007669"/>
    <property type="project" value="UniProtKB-SubCell"/>
</dbReference>
<comment type="subcellular location">
    <subcellularLocation>
        <location evidence="1">Cell membrane</location>
        <topology evidence="1">Multi-pass membrane protein</topology>
    </subcellularLocation>
</comment>
<organism evidence="6 7">
    <name type="scientific">Haematobacter massiliensis</name>
    <dbReference type="NCBI Taxonomy" id="195105"/>
    <lineage>
        <taxon>Bacteria</taxon>
        <taxon>Pseudomonadati</taxon>
        <taxon>Pseudomonadota</taxon>
        <taxon>Alphaproteobacteria</taxon>
        <taxon>Rhodobacterales</taxon>
        <taxon>Paracoccaceae</taxon>
        <taxon>Haematobacter</taxon>
    </lineage>
</organism>
<gene>
    <name evidence="6" type="ORF">CN97_01180</name>
</gene>
<dbReference type="AlphaFoldDB" id="A0A086XZA2"/>
<evidence type="ECO:0000313" key="6">
    <source>
        <dbReference type="EMBL" id="KFI27352.1"/>
    </source>
</evidence>
<dbReference type="EMBL" id="JGYG01000011">
    <property type="protein sequence ID" value="KFI27352.1"/>
    <property type="molecule type" value="Genomic_DNA"/>
</dbReference>
<evidence type="ECO:0000256" key="2">
    <source>
        <dbReference type="ARBA" id="ARBA00022475"/>
    </source>
</evidence>
<protein>
    <submittedName>
        <fullName evidence="6">Transporter</fullName>
    </submittedName>
</protein>
<evidence type="ECO:0000256" key="5">
    <source>
        <dbReference type="ARBA" id="ARBA00023136"/>
    </source>
</evidence>
<evidence type="ECO:0000256" key="4">
    <source>
        <dbReference type="ARBA" id="ARBA00022989"/>
    </source>
</evidence>
<dbReference type="STRING" id="195105.CN97_01180"/>
<evidence type="ECO:0000256" key="3">
    <source>
        <dbReference type="ARBA" id="ARBA00022692"/>
    </source>
</evidence>